<comment type="caution">
    <text evidence="4">The sequence shown here is derived from an EMBL/GenBank/DDBJ whole genome shotgun (WGS) entry which is preliminary data.</text>
</comment>
<evidence type="ECO:0000259" key="3">
    <source>
        <dbReference type="Pfam" id="PF01915"/>
    </source>
</evidence>
<feature type="domain" description="Glycoside hydrolase family 3 N-terminal" evidence="2">
    <location>
        <begin position="83"/>
        <end position="372"/>
    </location>
</feature>
<dbReference type="RefSeq" id="WP_163741411.1">
    <property type="nucleotide sequence ID" value="NZ_JAAGOA010000016.1"/>
</dbReference>
<dbReference type="InterPro" id="IPR001764">
    <property type="entry name" value="Glyco_hydro_3_N"/>
</dbReference>
<evidence type="ECO:0000313" key="5">
    <source>
        <dbReference type="Proteomes" id="UP000475214"/>
    </source>
</evidence>
<dbReference type="SUPFAM" id="SSF51445">
    <property type="entry name" value="(Trans)glycosidases"/>
    <property type="match status" value="1"/>
</dbReference>
<dbReference type="GO" id="GO:0008422">
    <property type="term" value="F:beta-glucosidase activity"/>
    <property type="evidence" value="ECO:0007669"/>
    <property type="project" value="TreeGrafter"/>
</dbReference>
<dbReference type="Gene3D" id="2.60.40.10">
    <property type="entry name" value="Immunoglobulins"/>
    <property type="match status" value="1"/>
</dbReference>
<dbReference type="AlphaFoldDB" id="A0A6L9SDI2"/>
<organism evidence="4 5">
    <name type="scientific">Phytoactinopolyspora halotolerans</name>
    <dbReference type="NCBI Taxonomy" id="1981512"/>
    <lineage>
        <taxon>Bacteria</taxon>
        <taxon>Bacillati</taxon>
        <taxon>Actinomycetota</taxon>
        <taxon>Actinomycetes</taxon>
        <taxon>Jiangellales</taxon>
        <taxon>Jiangellaceae</taxon>
        <taxon>Phytoactinopolyspora</taxon>
    </lineage>
</organism>
<dbReference type="PANTHER" id="PTHR30620:SF123">
    <property type="entry name" value="BETA-XYLOSIDASE"/>
    <property type="match status" value="1"/>
</dbReference>
<reference evidence="4 5" key="1">
    <citation type="submission" date="2020-02" db="EMBL/GenBank/DDBJ databases">
        <authorList>
            <person name="Li X.-J."/>
            <person name="Han X.-M."/>
        </authorList>
    </citation>
    <scope>NUCLEOTIDE SEQUENCE [LARGE SCALE GENOMIC DNA]</scope>
    <source>
        <strain evidence="4 5">CCTCC AB 2017055</strain>
    </source>
</reference>
<dbReference type="PRINTS" id="PR00133">
    <property type="entry name" value="GLHYDRLASE3"/>
</dbReference>
<keyword evidence="5" id="KW-1185">Reference proteome</keyword>
<dbReference type="InterPro" id="IPR017853">
    <property type="entry name" value="GH"/>
</dbReference>
<dbReference type="SUPFAM" id="SSF52279">
    <property type="entry name" value="Beta-D-glucan exohydrolase, C-terminal domain"/>
    <property type="match status" value="1"/>
</dbReference>
<sequence length="807" mass="84635">MTDTSSTAVDELITRMTLREKIGQLNQRLFGWECVRRVDGRWRLTDTFRAELDRWDGMGALYGMFRADPWSGRSWADGIHPDDRAEVAAMVSDAVRAGSSQGIPPLLVEEAPHGHQALGGTILPVPLNLAATWDPALVEEAARAVAAELAASGVHIALVSALDVLRDPRWGRSEECLGESPMLAAEMAAALVRGMQGPQRSALGQAGVGDGTGVRSGLGSGVRTGVGVVLKHFAAQGEAMGGRNGQSAVIGPRDLREIHLPPAEAGVRAGAVGVMAAYNDIDGVPCCANPELLRDILRREWGFDGMVMADGHAIDRLESVAGSLPAAARLALLSGVDISLWDEAFTRLEEVADGDEKVRDAIDAACRRVLHVKQLLGLVPDGVSTAQGDTAVTDEPVAHRHPGTTQSPADLLEAARAQARELSAELARRSLVLLGDDADVLPLSLNQARRVLVIGPHAGQVTALLGDYVAPLEPDSRPTRQHYGHDSDHNACSCRAADRETPSVLQALRKRLAPGARLDHVPSLQPDVDLDALAAAADVVIAVLGGTSHRSYDDEFTDVGAVDVTAGGGPARATSGEGVDLADLGLPGDQDTLLARVRGATDAPVVAVVVAGRAHVLTSVLAHGDATLWAGYPGPYGADAVLDVLTGVRAATGRLPMTLPGHPGVVPIHHDDRHEPAGVYADATDPVLRPFGYGTSTGPIHIQDAEVIPAAEADADVDGAGDHAGCDTPSVRLRVTLENTGSDDADDVVQVYAHRPDGVAVPRLRELVAFTHVTVPACGTQIVEIDVPSTLTFVVRAGTSDEIELRH</sequence>
<dbReference type="Gene3D" id="3.20.20.300">
    <property type="entry name" value="Glycoside hydrolase, family 3, N-terminal domain"/>
    <property type="match status" value="1"/>
</dbReference>
<dbReference type="EMBL" id="JAAGOA010000016">
    <property type="protein sequence ID" value="NEE02644.1"/>
    <property type="molecule type" value="Genomic_DNA"/>
</dbReference>
<dbReference type="GO" id="GO:0009251">
    <property type="term" value="P:glucan catabolic process"/>
    <property type="evidence" value="ECO:0007669"/>
    <property type="project" value="TreeGrafter"/>
</dbReference>
<dbReference type="InterPro" id="IPR051915">
    <property type="entry name" value="Cellulose_Degrad_GH3"/>
</dbReference>
<dbReference type="Proteomes" id="UP000475214">
    <property type="component" value="Unassembled WGS sequence"/>
</dbReference>
<name>A0A6L9SDI2_9ACTN</name>
<dbReference type="Gene3D" id="3.40.50.1700">
    <property type="entry name" value="Glycoside hydrolase family 3 C-terminal domain"/>
    <property type="match status" value="1"/>
</dbReference>
<evidence type="ECO:0000259" key="2">
    <source>
        <dbReference type="Pfam" id="PF00933"/>
    </source>
</evidence>
<accession>A0A6L9SDI2</accession>
<keyword evidence="1" id="KW-0378">Hydrolase</keyword>
<dbReference type="Pfam" id="PF01915">
    <property type="entry name" value="Glyco_hydro_3_C"/>
    <property type="match status" value="1"/>
</dbReference>
<dbReference type="InterPro" id="IPR002772">
    <property type="entry name" value="Glyco_hydro_3_C"/>
</dbReference>
<dbReference type="InterPro" id="IPR013783">
    <property type="entry name" value="Ig-like_fold"/>
</dbReference>
<dbReference type="Pfam" id="PF00933">
    <property type="entry name" value="Glyco_hydro_3"/>
    <property type="match status" value="1"/>
</dbReference>
<dbReference type="PANTHER" id="PTHR30620">
    <property type="entry name" value="PERIPLASMIC BETA-GLUCOSIDASE-RELATED"/>
    <property type="match status" value="1"/>
</dbReference>
<dbReference type="InterPro" id="IPR036881">
    <property type="entry name" value="Glyco_hydro_3_C_sf"/>
</dbReference>
<protein>
    <submittedName>
        <fullName evidence="4">Beta-glucosidase</fullName>
    </submittedName>
</protein>
<evidence type="ECO:0000313" key="4">
    <source>
        <dbReference type="EMBL" id="NEE02644.1"/>
    </source>
</evidence>
<evidence type="ECO:0000256" key="1">
    <source>
        <dbReference type="ARBA" id="ARBA00022801"/>
    </source>
</evidence>
<proteinExistence type="predicted"/>
<dbReference type="InterPro" id="IPR036962">
    <property type="entry name" value="Glyco_hydro_3_N_sf"/>
</dbReference>
<gene>
    <name evidence="4" type="ORF">G1H10_20980</name>
</gene>
<feature type="domain" description="Glycoside hydrolase family 3 C-terminal" evidence="3">
    <location>
        <begin position="431"/>
        <end position="695"/>
    </location>
</feature>